<evidence type="ECO:0000313" key="1">
    <source>
        <dbReference type="EMBL" id="OQO94743.1"/>
    </source>
</evidence>
<organism evidence="1 2">
    <name type="scientific">Saccharomonospora piscinae</name>
    <dbReference type="NCBI Taxonomy" id="687388"/>
    <lineage>
        <taxon>Bacteria</taxon>
        <taxon>Bacillati</taxon>
        <taxon>Actinomycetota</taxon>
        <taxon>Actinomycetes</taxon>
        <taxon>Pseudonocardiales</taxon>
        <taxon>Pseudonocardiaceae</taxon>
        <taxon>Saccharomonospora</taxon>
    </lineage>
</organism>
<dbReference type="EMBL" id="MWIH01000002">
    <property type="protein sequence ID" value="OQO94743.1"/>
    <property type="molecule type" value="Genomic_DNA"/>
</dbReference>
<name>A0A1V9ACD8_SACPI</name>
<gene>
    <name evidence="1" type="ORF">B1813_01205</name>
</gene>
<evidence type="ECO:0000313" key="2">
    <source>
        <dbReference type="Proteomes" id="UP000192591"/>
    </source>
</evidence>
<keyword evidence="2" id="KW-1185">Reference proteome</keyword>
<dbReference type="Gene3D" id="1.10.287.1060">
    <property type="entry name" value="ESAT-6-like"/>
    <property type="match status" value="1"/>
</dbReference>
<dbReference type="RefSeq" id="WP_024873871.1">
    <property type="nucleotide sequence ID" value="NZ_AZUM01000001.1"/>
</dbReference>
<dbReference type="OrthoDB" id="3556959at2"/>
<dbReference type="AlphaFoldDB" id="A0A1V9ACD8"/>
<sequence length="111" mass="11830">MTGFFTSNDELGDIGASVDLVESDVRAVADSWTSDAADGAAAFATAESADAFTQLQRSIATMLSERGDELGRIAERIRDGRSAYQRVEDTVTETVDGIIPDNLGDILGGRW</sequence>
<proteinExistence type="predicted"/>
<reference evidence="1 2" key="1">
    <citation type="submission" date="2017-02" db="EMBL/GenBank/DDBJ databases">
        <title>Draft genome of Saccharomonospora sp. 154.</title>
        <authorList>
            <person name="Alonso-Carmona G.S."/>
            <person name="De La Haba R."/>
            <person name="Vera-Gargallo B."/>
            <person name="Sandoval-Trujillo A.H."/>
            <person name="Ramirez-Duran N."/>
            <person name="Ventosa A."/>
        </authorList>
    </citation>
    <scope>NUCLEOTIDE SEQUENCE [LARGE SCALE GENOMIC DNA]</scope>
    <source>
        <strain evidence="1 2">LRS4.154</strain>
    </source>
</reference>
<protein>
    <submittedName>
        <fullName evidence="1">Uncharacterized protein</fullName>
    </submittedName>
</protein>
<comment type="caution">
    <text evidence="1">The sequence shown here is derived from an EMBL/GenBank/DDBJ whole genome shotgun (WGS) entry which is preliminary data.</text>
</comment>
<dbReference type="Proteomes" id="UP000192591">
    <property type="component" value="Unassembled WGS sequence"/>
</dbReference>
<accession>A0A1V9ACD8</accession>
<dbReference type="STRING" id="1962155.B1813_01205"/>